<dbReference type="Proteomes" id="UP000789702">
    <property type="component" value="Unassembled WGS sequence"/>
</dbReference>
<evidence type="ECO:0000313" key="1">
    <source>
        <dbReference type="EMBL" id="CAG8691295.1"/>
    </source>
</evidence>
<comment type="caution">
    <text evidence="1">The sequence shown here is derived from an EMBL/GenBank/DDBJ whole genome shotgun (WGS) entry which is preliminary data.</text>
</comment>
<dbReference type="EMBL" id="CAJVPU010024159">
    <property type="protein sequence ID" value="CAG8691295.1"/>
    <property type="molecule type" value="Genomic_DNA"/>
</dbReference>
<feature type="non-terminal residue" evidence="1">
    <location>
        <position position="1"/>
    </location>
</feature>
<feature type="non-terminal residue" evidence="1">
    <location>
        <position position="50"/>
    </location>
</feature>
<reference evidence="1" key="1">
    <citation type="submission" date="2021-06" db="EMBL/GenBank/DDBJ databases">
        <authorList>
            <person name="Kallberg Y."/>
            <person name="Tangrot J."/>
            <person name="Rosling A."/>
        </authorList>
    </citation>
    <scope>NUCLEOTIDE SEQUENCE</scope>
    <source>
        <strain evidence="1">IL203A</strain>
    </source>
</reference>
<protein>
    <submittedName>
        <fullName evidence="1">2242_t:CDS:1</fullName>
    </submittedName>
</protein>
<keyword evidence="2" id="KW-1185">Reference proteome</keyword>
<sequence>ILPQLNPDEYADQQSQANGSQNEVRNWDPIFVTTPTLYPEYLHCNQQFFQ</sequence>
<accession>A0ACA9P573</accession>
<gene>
    <name evidence="1" type="ORF">DHETER_LOCUS11268</name>
</gene>
<evidence type="ECO:0000313" key="2">
    <source>
        <dbReference type="Proteomes" id="UP000789702"/>
    </source>
</evidence>
<proteinExistence type="predicted"/>
<organism evidence="1 2">
    <name type="scientific">Dentiscutata heterogama</name>
    <dbReference type="NCBI Taxonomy" id="1316150"/>
    <lineage>
        <taxon>Eukaryota</taxon>
        <taxon>Fungi</taxon>
        <taxon>Fungi incertae sedis</taxon>
        <taxon>Mucoromycota</taxon>
        <taxon>Glomeromycotina</taxon>
        <taxon>Glomeromycetes</taxon>
        <taxon>Diversisporales</taxon>
        <taxon>Gigasporaceae</taxon>
        <taxon>Dentiscutata</taxon>
    </lineage>
</organism>
<name>A0ACA9P573_9GLOM</name>